<dbReference type="Proteomes" id="UP000694892">
    <property type="component" value="Chromosome 8S"/>
</dbReference>
<dbReference type="AlphaFoldDB" id="A0A974C4Z6"/>
<evidence type="ECO:0000313" key="1">
    <source>
        <dbReference type="EMBL" id="OCT66638.1"/>
    </source>
</evidence>
<organism evidence="1 2">
    <name type="scientific">Xenopus laevis</name>
    <name type="common">African clawed frog</name>
    <dbReference type="NCBI Taxonomy" id="8355"/>
    <lineage>
        <taxon>Eukaryota</taxon>
        <taxon>Metazoa</taxon>
        <taxon>Chordata</taxon>
        <taxon>Craniata</taxon>
        <taxon>Vertebrata</taxon>
        <taxon>Euteleostomi</taxon>
        <taxon>Amphibia</taxon>
        <taxon>Batrachia</taxon>
        <taxon>Anura</taxon>
        <taxon>Pipoidea</taxon>
        <taxon>Pipidae</taxon>
        <taxon>Xenopodinae</taxon>
        <taxon>Xenopus</taxon>
        <taxon>Xenopus</taxon>
    </lineage>
</organism>
<gene>
    <name evidence="1" type="ORF">XELAEV_180428922mg</name>
</gene>
<protein>
    <submittedName>
        <fullName evidence="1">Uncharacterized protein</fullName>
    </submittedName>
</protein>
<dbReference type="EMBL" id="CM004481">
    <property type="protein sequence ID" value="OCT66638.1"/>
    <property type="molecule type" value="Genomic_DNA"/>
</dbReference>
<accession>A0A974C4Z6</accession>
<proteinExistence type="predicted"/>
<evidence type="ECO:0000313" key="2">
    <source>
        <dbReference type="Proteomes" id="UP000694892"/>
    </source>
</evidence>
<name>A0A974C4Z6_XENLA</name>
<sequence>KKGEEGEYTGLESVDKGTYETIKGESKKN</sequence>
<reference evidence="2" key="1">
    <citation type="journal article" date="2016" name="Nature">
        <title>Genome evolution in the allotetraploid frog Xenopus laevis.</title>
        <authorList>
            <person name="Session A.M."/>
            <person name="Uno Y."/>
            <person name="Kwon T."/>
            <person name="Chapman J.A."/>
            <person name="Toyoda A."/>
            <person name="Takahashi S."/>
            <person name="Fukui A."/>
            <person name="Hikosaka A."/>
            <person name="Suzuki A."/>
            <person name="Kondo M."/>
            <person name="van Heeringen S.J."/>
            <person name="Quigley I."/>
            <person name="Heinz S."/>
            <person name="Ogino H."/>
            <person name="Ochi H."/>
            <person name="Hellsten U."/>
            <person name="Lyons J.B."/>
            <person name="Simakov O."/>
            <person name="Putnam N."/>
            <person name="Stites J."/>
            <person name="Kuroki Y."/>
            <person name="Tanaka T."/>
            <person name="Michiue T."/>
            <person name="Watanabe M."/>
            <person name="Bogdanovic O."/>
            <person name="Lister R."/>
            <person name="Georgiou G."/>
            <person name="Paranjpe S.S."/>
            <person name="van Kruijsbergen I."/>
            <person name="Shu S."/>
            <person name="Carlson J."/>
            <person name="Kinoshita T."/>
            <person name="Ohta Y."/>
            <person name="Mawaribuchi S."/>
            <person name="Jenkins J."/>
            <person name="Grimwood J."/>
            <person name="Schmutz J."/>
            <person name="Mitros T."/>
            <person name="Mozaffari S.V."/>
            <person name="Suzuki Y."/>
            <person name="Haramoto Y."/>
            <person name="Yamamoto T.S."/>
            <person name="Takagi C."/>
            <person name="Heald R."/>
            <person name="Miller K."/>
            <person name="Haudenschild C."/>
            <person name="Kitzman J."/>
            <person name="Nakayama T."/>
            <person name="Izutsu Y."/>
            <person name="Robert J."/>
            <person name="Fortriede J."/>
            <person name="Burns K."/>
            <person name="Lotay V."/>
            <person name="Karimi K."/>
            <person name="Yasuoka Y."/>
            <person name="Dichmann D.S."/>
            <person name="Flajnik M.F."/>
            <person name="Houston D.W."/>
            <person name="Shendure J."/>
            <person name="DuPasquier L."/>
            <person name="Vize P.D."/>
            <person name="Zorn A.M."/>
            <person name="Ito M."/>
            <person name="Marcotte E.M."/>
            <person name="Wallingford J.B."/>
            <person name="Ito Y."/>
            <person name="Asashima M."/>
            <person name="Ueno N."/>
            <person name="Matsuda Y."/>
            <person name="Veenstra G.J."/>
            <person name="Fujiyama A."/>
            <person name="Harland R.M."/>
            <person name="Taira M."/>
            <person name="Rokhsar D.S."/>
        </authorList>
    </citation>
    <scope>NUCLEOTIDE SEQUENCE [LARGE SCALE GENOMIC DNA]</scope>
    <source>
        <strain evidence="2">J</strain>
    </source>
</reference>
<feature type="non-terminal residue" evidence="1">
    <location>
        <position position="1"/>
    </location>
</feature>